<sequence length="51" mass="5534">MGKSNDPPDCGHCDGKGQATYERPHKEKDGSVTWRKSVENCHVCGGSGKCR</sequence>
<accession>A0ABP8CAL0</accession>
<name>A0ABP8CAL0_9ACTN</name>
<organism evidence="2 3">
    <name type="scientific">Actinomadura meridiana</name>
    <dbReference type="NCBI Taxonomy" id="559626"/>
    <lineage>
        <taxon>Bacteria</taxon>
        <taxon>Bacillati</taxon>
        <taxon>Actinomycetota</taxon>
        <taxon>Actinomycetes</taxon>
        <taxon>Streptosporangiales</taxon>
        <taxon>Thermomonosporaceae</taxon>
        <taxon>Actinomadura</taxon>
    </lineage>
</organism>
<proteinExistence type="predicted"/>
<evidence type="ECO:0000313" key="2">
    <source>
        <dbReference type="EMBL" id="GAA4236423.1"/>
    </source>
</evidence>
<evidence type="ECO:0000256" key="1">
    <source>
        <dbReference type="SAM" id="MobiDB-lite"/>
    </source>
</evidence>
<reference evidence="3" key="1">
    <citation type="journal article" date="2019" name="Int. J. Syst. Evol. Microbiol.">
        <title>The Global Catalogue of Microorganisms (GCM) 10K type strain sequencing project: providing services to taxonomists for standard genome sequencing and annotation.</title>
        <authorList>
            <consortium name="The Broad Institute Genomics Platform"/>
            <consortium name="The Broad Institute Genome Sequencing Center for Infectious Disease"/>
            <person name="Wu L."/>
            <person name="Ma J."/>
        </authorList>
    </citation>
    <scope>NUCLEOTIDE SEQUENCE [LARGE SCALE GENOMIC DNA]</scope>
    <source>
        <strain evidence="3">JCM 17440</strain>
    </source>
</reference>
<keyword evidence="3" id="KW-1185">Reference proteome</keyword>
<dbReference type="EMBL" id="BAABAS010000015">
    <property type="protein sequence ID" value="GAA4236423.1"/>
    <property type="molecule type" value="Genomic_DNA"/>
</dbReference>
<feature type="region of interest" description="Disordered" evidence="1">
    <location>
        <begin position="1"/>
        <end position="31"/>
    </location>
</feature>
<evidence type="ECO:0000313" key="3">
    <source>
        <dbReference type="Proteomes" id="UP001501710"/>
    </source>
</evidence>
<protein>
    <recommendedName>
        <fullName evidence="4">Molecular chaperone DnaJ</fullName>
    </recommendedName>
</protein>
<dbReference type="Proteomes" id="UP001501710">
    <property type="component" value="Unassembled WGS sequence"/>
</dbReference>
<comment type="caution">
    <text evidence="2">The sequence shown here is derived from an EMBL/GenBank/DDBJ whole genome shotgun (WGS) entry which is preliminary data.</text>
</comment>
<evidence type="ECO:0008006" key="4">
    <source>
        <dbReference type="Google" id="ProtNLM"/>
    </source>
</evidence>
<gene>
    <name evidence="2" type="ORF">GCM10022254_46010</name>
</gene>